<dbReference type="AlphaFoldDB" id="K0RXW8"/>
<dbReference type="EMBL" id="AGNL01037318">
    <property type="protein sequence ID" value="EJK53666.1"/>
    <property type="molecule type" value="Genomic_DNA"/>
</dbReference>
<accession>K0RXW8</accession>
<evidence type="ECO:0000313" key="2">
    <source>
        <dbReference type="EMBL" id="EJK53666.1"/>
    </source>
</evidence>
<reference evidence="2 3" key="1">
    <citation type="journal article" date="2012" name="Genome Biol.">
        <title>Genome and low-iron response of an oceanic diatom adapted to chronic iron limitation.</title>
        <authorList>
            <person name="Lommer M."/>
            <person name="Specht M."/>
            <person name="Roy A.S."/>
            <person name="Kraemer L."/>
            <person name="Andreson R."/>
            <person name="Gutowska M.A."/>
            <person name="Wolf J."/>
            <person name="Bergner S.V."/>
            <person name="Schilhabel M.B."/>
            <person name="Klostermeier U.C."/>
            <person name="Beiko R.G."/>
            <person name="Rosenstiel P."/>
            <person name="Hippler M."/>
            <person name="Laroche J."/>
        </authorList>
    </citation>
    <scope>NUCLEOTIDE SEQUENCE [LARGE SCALE GENOMIC DNA]</scope>
    <source>
        <strain evidence="2 3">CCMP1005</strain>
    </source>
</reference>
<feature type="non-terminal residue" evidence="2">
    <location>
        <position position="178"/>
    </location>
</feature>
<gene>
    <name evidence="2" type="ORF">THAOC_26846</name>
</gene>
<dbReference type="Proteomes" id="UP000266841">
    <property type="component" value="Unassembled WGS sequence"/>
</dbReference>
<comment type="caution">
    <text evidence="2">The sequence shown here is derived from an EMBL/GenBank/DDBJ whole genome shotgun (WGS) entry which is preliminary data.</text>
</comment>
<name>K0RXW8_THAOC</name>
<sequence>MDTVVASYASLGWTGRGENREAGSRMRQSTVPNKEEMDCGRSAEWSESRRGPWFASPGGRRRAAAEELGPGGCRGKSQRSPQGAEGGGRVARGDGGRGEGGRRDGGEEAGGDHLTGGTAFRRLKRRPSAPSPELLGGNTVPPRQHRTPGLRRYQLGKGKSRGGGESTVENAPWGASRV</sequence>
<evidence type="ECO:0000256" key="1">
    <source>
        <dbReference type="SAM" id="MobiDB-lite"/>
    </source>
</evidence>
<feature type="compositionally biased region" description="Basic and acidic residues" evidence="1">
    <location>
        <begin position="91"/>
        <end position="106"/>
    </location>
</feature>
<feature type="region of interest" description="Disordered" evidence="1">
    <location>
        <begin position="1"/>
        <end position="178"/>
    </location>
</feature>
<evidence type="ECO:0000313" key="3">
    <source>
        <dbReference type="Proteomes" id="UP000266841"/>
    </source>
</evidence>
<organism evidence="2 3">
    <name type="scientific">Thalassiosira oceanica</name>
    <name type="common">Marine diatom</name>
    <dbReference type="NCBI Taxonomy" id="159749"/>
    <lineage>
        <taxon>Eukaryota</taxon>
        <taxon>Sar</taxon>
        <taxon>Stramenopiles</taxon>
        <taxon>Ochrophyta</taxon>
        <taxon>Bacillariophyta</taxon>
        <taxon>Coscinodiscophyceae</taxon>
        <taxon>Thalassiosirophycidae</taxon>
        <taxon>Thalassiosirales</taxon>
        <taxon>Thalassiosiraceae</taxon>
        <taxon>Thalassiosira</taxon>
    </lineage>
</organism>
<proteinExistence type="predicted"/>
<protein>
    <submittedName>
        <fullName evidence="2">Uncharacterized protein</fullName>
    </submittedName>
</protein>
<feature type="compositionally biased region" description="Basic and acidic residues" evidence="1">
    <location>
        <begin position="33"/>
        <end position="50"/>
    </location>
</feature>
<keyword evidence="3" id="KW-1185">Reference proteome</keyword>